<dbReference type="EMBL" id="MN740705">
    <property type="protein sequence ID" value="QHU09151.1"/>
    <property type="molecule type" value="Genomic_DNA"/>
</dbReference>
<organism evidence="1">
    <name type="scientific">viral metagenome</name>
    <dbReference type="NCBI Taxonomy" id="1070528"/>
    <lineage>
        <taxon>unclassified sequences</taxon>
        <taxon>metagenomes</taxon>
        <taxon>organismal metagenomes</taxon>
    </lineage>
</organism>
<sequence>MRQLGSYSFPVKISYKDSTDIIVEEWYKDVKTLNPNVPGNIHLTIHKDGSRGPDGAVHFKYIQMDTRYPPVNLRVTSYIEPSNGVFMTLDSSASNAMKSIKNTDEPLFVNGFVVDVLRVINDYLLILRDSGPLKKGGKRKTRRRSDKTRKTRKIYNKLI</sequence>
<accession>A0A6C0JW54</accession>
<proteinExistence type="predicted"/>
<reference evidence="1" key="1">
    <citation type="journal article" date="2020" name="Nature">
        <title>Giant virus diversity and host interactions through global metagenomics.</title>
        <authorList>
            <person name="Schulz F."/>
            <person name="Roux S."/>
            <person name="Paez-Espino D."/>
            <person name="Jungbluth S."/>
            <person name="Walsh D.A."/>
            <person name="Denef V.J."/>
            <person name="McMahon K.D."/>
            <person name="Konstantinidis K.T."/>
            <person name="Eloe-Fadrosh E.A."/>
            <person name="Kyrpides N.C."/>
            <person name="Woyke T."/>
        </authorList>
    </citation>
    <scope>NUCLEOTIDE SEQUENCE</scope>
    <source>
        <strain evidence="1">GVMAG-S-1074260-58</strain>
    </source>
</reference>
<protein>
    <submittedName>
        <fullName evidence="1">Uncharacterized protein</fullName>
    </submittedName>
</protein>
<evidence type="ECO:0000313" key="1">
    <source>
        <dbReference type="EMBL" id="QHU09151.1"/>
    </source>
</evidence>
<dbReference type="AlphaFoldDB" id="A0A6C0JW54"/>
<name>A0A6C0JW54_9ZZZZ</name>